<evidence type="ECO:0000256" key="2">
    <source>
        <dbReference type="ARBA" id="ARBA00022679"/>
    </source>
</evidence>
<keyword evidence="2 5" id="KW-0808">Transferase</keyword>
<feature type="region of interest" description="Disordered" evidence="6">
    <location>
        <begin position="369"/>
        <end position="392"/>
    </location>
</feature>
<sequence length="567" mass="63106">MDVYRQASEIVRIVRDGRGTAKALCLRKEMQKKKQTYAVVCETLRHYELLEDVLNQSEFYQYYPHAKKDVAICLAYDCVIGRGINTNSDSTALAVQKCAPYLREAYERCRKHHTIAPRQRADEWEEGTVPPPGVPMKLPRYARVNTLKIDTETLVERLRRPKRARTEEENGGGEPQRRGVIRGALPAFTIDEHVPDLLVFPSGTDLHNHPSVRGSQVILQDKSSCLPACVLLGAVPCEPTQKKGDKKKNTIPADAPLEYVLDACAAPGNKTTQLAALGAPHGIKLLAVERDSKRAGVLSQRVQTLNAAKHINVMNTDFFDLTSDVRDAVQGILLDPSCSASGVVSRVDINLKQHRDFLNKGAKPVEDENLLDENDLVDQEENTKDAKDKKPSVSRVEKLAQVQRKLLTHALLSFPACRRVVYSTCSVHEEENEGVVRAVLSDERIAKKGWTLTNIMPRTWRTRGWKSKDDTLPLDFTIRCDPAVDKTNGFYVSRFDRDVVETPAETVAASEEVDGEASASTEAAEGAVPAKKVQRGFVAPKMTDEALLNLRKAEPKKMEFSSDDESD</sequence>
<dbReference type="PROSITE" id="PS51686">
    <property type="entry name" value="SAM_MT_RSMB_NOP"/>
    <property type="match status" value="1"/>
</dbReference>
<dbReference type="Proteomes" id="UP000051952">
    <property type="component" value="Unassembled WGS sequence"/>
</dbReference>
<protein>
    <recommendedName>
        <fullName evidence="7">SAM-dependent MTase RsmB/NOP-type domain-containing protein</fullName>
    </recommendedName>
</protein>
<reference evidence="9" key="1">
    <citation type="submission" date="2015-09" db="EMBL/GenBank/DDBJ databases">
        <authorList>
            <consortium name="Pathogen Informatics"/>
        </authorList>
    </citation>
    <scope>NUCLEOTIDE SEQUENCE [LARGE SCALE GENOMIC DNA]</scope>
    <source>
        <strain evidence="9">Lake Konstanz</strain>
    </source>
</reference>
<accession>A0A0S4JC42</accession>
<feature type="domain" description="SAM-dependent MTase RsmB/NOP-type" evidence="7">
    <location>
        <begin position="130"/>
        <end position="498"/>
    </location>
</feature>
<name>A0A0S4JC42_BODSA</name>
<keyword evidence="3 5" id="KW-0949">S-adenosyl-L-methionine</keyword>
<evidence type="ECO:0000256" key="3">
    <source>
        <dbReference type="ARBA" id="ARBA00022691"/>
    </source>
</evidence>
<dbReference type="Gene3D" id="3.30.70.1170">
    <property type="entry name" value="Sun protein, domain 3"/>
    <property type="match status" value="1"/>
</dbReference>
<dbReference type="PRINTS" id="PR02008">
    <property type="entry name" value="RCMTFAMILY"/>
</dbReference>
<dbReference type="InterPro" id="IPR001678">
    <property type="entry name" value="MeTrfase_RsmB-F_NOP2_dom"/>
</dbReference>
<keyword evidence="4 5" id="KW-0694">RNA-binding</keyword>
<dbReference type="InterPro" id="IPR023267">
    <property type="entry name" value="RCMT"/>
</dbReference>
<feature type="compositionally biased region" description="Acidic residues" evidence="6">
    <location>
        <begin position="369"/>
        <end position="380"/>
    </location>
</feature>
<comment type="similarity">
    <text evidence="5">Belongs to the class I-like SAM-binding methyltransferase superfamily. RsmB/NOP family.</text>
</comment>
<keyword evidence="1 5" id="KW-0489">Methyltransferase</keyword>
<dbReference type="GO" id="GO:0008173">
    <property type="term" value="F:RNA methyltransferase activity"/>
    <property type="evidence" value="ECO:0007669"/>
    <property type="project" value="InterPro"/>
</dbReference>
<evidence type="ECO:0000256" key="5">
    <source>
        <dbReference type="PROSITE-ProRule" id="PRU01023"/>
    </source>
</evidence>
<dbReference type="SUPFAM" id="SSF53335">
    <property type="entry name" value="S-adenosyl-L-methionine-dependent methyltransferases"/>
    <property type="match status" value="1"/>
</dbReference>
<proteinExistence type="inferred from homology"/>
<dbReference type="PANTHER" id="PTHR22807:SF4">
    <property type="entry name" value="28S RRNA (CYTOSINE-C(5))-METHYLTRANSFERASE"/>
    <property type="match status" value="1"/>
</dbReference>
<dbReference type="Gene3D" id="3.40.50.150">
    <property type="entry name" value="Vaccinia Virus protein VP39"/>
    <property type="match status" value="1"/>
</dbReference>
<evidence type="ECO:0000259" key="7">
    <source>
        <dbReference type="PROSITE" id="PS51686"/>
    </source>
</evidence>
<feature type="active site" description="Nucleophile" evidence="5">
    <location>
        <position position="425"/>
    </location>
</feature>
<evidence type="ECO:0000256" key="6">
    <source>
        <dbReference type="SAM" id="MobiDB-lite"/>
    </source>
</evidence>
<dbReference type="OMA" id="SFKSRIY"/>
<feature type="region of interest" description="Disordered" evidence="6">
    <location>
        <begin position="506"/>
        <end position="529"/>
    </location>
</feature>
<dbReference type="GO" id="GO:0070475">
    <property type="term" value="P:rRNA base methylation"/>
    <property type="evidence" value="ECO:0007669"/>
    <property type="project" value="TreeGrafter"/>
</dbReference>
<organism evidence="8 9">
    <name type="scientific">Bodo saltans</name>
    <name type="common">Flagellated protozoan</name>
    <dbReference type="NCBI Taxonomy" id="75058"/>
    <lineage>
        <taxon>Eukaryota</taxon>
        <taxon>Discoba</taxon>
        <taxon>Euglenozoa</taxon>
        <taxon>Kinetoplastea</taxon>
        <taxon>Metakinetoplastina</taxon>
        <taxon>Eubodonida</taxon>
        <taxon>Bodonidae</taxon>
        <taxon>Bodo</taxon>
    </lineage>
</organism>
<dbReference type="InterPro" id="IPR049561">
    <property type="entry name" value="NSUN5_7_fdxn-like"/>
</dbReference>
<dbReference type="OrthoDB" id="435282at2759"/>
<gene>
    <name evidence="8" type="ORF">BSAL_11840</name>
</gene>
<dbReference type="Pfam" id="PF21153">
    <property type="entry name" value="NSUN5_N"/>
    <property type="match status" value="1"/>
</dbReference>
<dbReference type="Pfam" id="PF21148">
    <property type="entry name" value="NSUN5_fdxn-like"/>
    <property type="match status" value="1"/>
</dbReference>
<evidence type="ECO:0000313" key="9">
    <source>
        <dbReference type="Proteomes" id="UP000051952"/>
    </source>
</evidence>
<keyword evidence="9" id="KW-1185">Reference proteome</keyword>
<dbReference type="EMBL" id="CYKH01001587">
    <property type="protein sequence ID" value="CUG87770.1"/>
    <property type="molecule type" value="Genomic_DNA"/>
</dbReference>
<dbReference type="PANTHER" id="PTHR22807">
    <property type="entry name" value="NOP2 YEAST -RELATED NOL1/NOP2/FMU SUN DOMAIN-CONTAINING"/>
    <property type="match status" value="1"/>
</dbReference>
<feature type="binding site" evidence="5">
    <location>
        <position position="335"/>
    </location>
    <ligand>
        <name>S-adenosyl-L-methionine</name>
        <dbReference type="ChEBI" id="CHEBI:59789"/>
    </ligand>
</feature>
<dbReference type="InterPro" id="IPR029063">
    <property type="entry name" value="SAM-dependent_MTases_sf"/>
</dbReference>
<dbReference type="Pfam" id="PF01189">
    <property type="entry name" value="Methyltr_RsmB-F"/>
    <property type="match status" value="2"/>
</dbReference>
<feature type="binding site" evidence="5">
    <location>
        <begin position="264"/>
        <end position="270"/>
    </location>
    <ligand>
        <name>S-adenosyl-L-methionine</name>
        <dbReference type="ChEBI" id="CHEBI:59789"/>
    </ligand>
</feature>
<dbReference type="GO" id="GO:0003723">
    <property type="term" value="F:RNA binding"/>
    <property type="evidence" value="ECO:0007669"/>
    <property type="project" value="UniProtKB-UniRule"/>
</dbReference>
<evidence type="ECO:0000256" key="4">
    <source>
        <dbReference type="ARBA" id="ARBA00022884"/>
    </source>
</evidence>
<feature type="binding site" evidence="5">
    <location>
        <position position="317"/>
    </location>
    <ligand>
        <name>S-adenosyl-L-methionine</name>
        <dbReference type="ChEBI" id="CHEBI:59789"/>
    </ligand>
</feature>
<feature type="binding site" evidence="5">
    <location>
        <position position="289"/>
    </location>
    <ligand>
        <name>S-adenosyl-L-methionine</name>
        <dbReference type="ChEBI" id="CHEBI:59789"/>
    </ligand>
</feature>
<feature type="compositionally biased region" description="Basic and acidic residues" evidence="6">
    <location>
        <begin position="381"/>
        <end position="392"/>
    </location>
</feature>
<evidence type="ECO:0000256" key="1">
    <source>
        <dbReference type="ARBA" id="ARBA00022603"/>
    </source>
</evidence>
<dbReference type="AlphaFoldDB" id="A0A0S4JC42"/>
<evidence type="ECO:0000313" key="8">
    <source>
        <dbReference type="EMBL" id="CUG87770.1"/>
    </source>
</evidence>
<dbReference type="InterPro" id="IPR048889">
    <property type="entry name" value="NSUN5_RCM1_N"/>
</dbReference>
<dbReference type="InterPro" id="IPR049560">
    <property type="entry name" value="MeTrfase_RsmB-F_NOP2_cat"/>
</dbReference>
<dbReference type="GO" id="GO:0005730">
    <property type="term" value="C:nucleolus"/>
    <property type="evidence" value="ECO:0007669"/>
    <property type="project" value="TreeGrafter"/>
</dbReference>
<dbReference type="VEuPathDB" id="TriTrypDB:BSAL_11840"/>
<feature type="compositionally biased region" description="Low complexity" evidence="6">
    <location>
        <begin position="516"/>
        <end position="527"/>
    </location>
</feature>